<dbReference type="Proteomes" id="UP000245390">
    <property type="component" value="Unassembled WGS sequence"/>
</dbReference>
<evidence type="ECO:0008006" key="4">
    <source>
        <dbReference type="Google" id="ProtNLM"/>
    </source>
</evidence>
<evidence type="ECO:0000313" key="3">
    <source>
        <dbReference type="Proteomes" id="UP000245390"/>
    </source>
</evidence>
<proteinExistence type="predicted"/>
<sequence>MVRLVLILAVIAAIAWATKPDEEKAEATLREQLILAVGRADVGDSGSAGRDLALAVCKMRPSDCYELVRPEIDTVYTDYALFSRFDIEGLGKEATCYGAFTRFFCPGGLKDI</sequence>
<reference evidence="2 3" key="1">
    <citation type="submission" date="2018-05" db="EMBL/GenBank/DDBJ databases">
        <title>Genomic Encyclopedia of Type Strains, Phase IV (KMG-IV): sequencing the most valuable type-strain genomes for metagenomic binning, comparative biology and taxonomic classification.</title>
        <authorList>
            <person name="Goeker M."/>
        </authorList>
    </citation>
    <scope>NUCLEOTIDE SEQUENCE [LARGE SCALE GENOMIC DNA]</scope>
    <source>
        <strain evidence="2 3">DSM 103371</strain>
    </source>
</reference>
<evidence type="ECO:0000313" key="2">
    <source>
        <dbReference type="EMBL" id="PWK58797.1"/>
    </source>
</evidence>
<protein>
    <recommendedName>
        <fullName evidence="4">Rap1a immunity protein domain-containing protein</fullName>
    </recommendedName>
</protein>
<organism evidence="2 3">
    <name type="scientific">Silicimonas algicola</name>
    <dbReference type="NCBI Taxonomy" id="1826607"/>
    <lineage>
        <taxon>Bacteria</taxon>
        <taxon>Pseudomonadati</taxon>
        <taxon>Pseudomonadota</taxon>
        <taxon>Alphaproteobacteria</taxon>
        <taxon>Rhodobacterales</taxon>
        <taxon>Paracoccaceae</taxon>
    </lineage>
</organism>
<evidence type="ECO:0000256" key="1">
    <source>
        <dbReference type="SAM" id="SignalP"/>
    </source>
</evidence>
<gene>
    <name evidence="2" type="ORF">C8D95_101613</name>
</gene>
<dbReference type="KEGG" id="salo:EF888_04505"/>
<dbReference type="EMBL" id="QGGV01000001">
    <property type="protein sequence ID" value="PWK58797.1"/>
    <property type="molecule type" value="Genomic_DNA"/>
</dbReference>
<dbReference type="AlphaFoldDB" id="A0A316GUQ5"/>
<name>A0A316GUQ5_9RHOB</name>
<dbReference type="RefSeq" id="WP_109757643.1">
    <property type="nucleotide sequence ID" value="NZ_CP034588.1"/>
</dbReference>
<accession>A0A316GUQ5</accession>
<feature type="chain" id="PRO_5016411126" description="Rap1a immunity protein domain-containing protein" evidence="1">
    <location>
        <begin position="18"/>
        <end position="112"/>
    </location>
</feature>
<comment type="caution">
    <text evidence="2">The sequence shown here is derived from an EMBL/GenBank/DDBJ whole genome shotgun (WGS) entry which is preliminary data.</text>
</comment>
<feature type="signal peptide" evidence="1">
    <location>
        <begin position="1"/>
        <end position="17"/>
    </location>
</feature>
<dbReference type="OrthoDB" id="7868749at2"/>
<keyword evidence="3" id="KW-1185">Reference proteome</keyword>
<keyword evidence="1" id="KW-0732">Signal</keyword>